<protein>
    <submittedName>
        <fullName evidence="1">Uncharacterized protein</fullName>
    </submittedName>
</protein>
<sequence>MATLRSRVIKMLIKTQKREPKFEIGALYKVFWLLSKLLKALLHTFSGFVKSSNEIFKRFNHIDTGFPESQLLNRIVNSVPKLHHM</sequence>
<reference evidence="1" key="1">
    <citation type="submission" date="2023-08" db="EMBL/GenBank/DDBJ databases">
        <authorList>
            <person name="Alioto T."/>
            <person name="Alioto T."/>
            <person name="Gomez Garrido J."/>
        </authorList>
    </citation>
    <scope>NUCLEOTIDE SEQUENCE</scope>
</reference>
<organism evidence="1 2">
    <name type="scientific">Octopus vulgaris</name>
    <name type="common">Common octopus</name>
    <dbReference type="NCBI Taxonomy" id="6645"/>
    <lineage>
        <taxon>Eukaryota</taxon>
        <taxon>Metazoa</taxon>
        <taxon>Spiralia</taxon>
        <taxon>Lophotrochozoa</taxon>
        <taxon>Mollusca</taxon>
        <taxon>Cephalopoda</taxon>
        <taxon>Coleoidea</taxon>
        <taxon>Octopodiformes</taxon>
        <taxon>Octopoda</taxon>
        <taxon>Incirrata</taxon>
        <taxon>Octopodidae</taxon>
        <taxon>Octopus</taxon>
    </lineage>
</organism>
<dbReference type="EMBL" id="OX597817">
    <property type="protein sequence ID" value="CAI9720763.1"/>
    <property type="molecule type" value="Genomic_DNA"/>
</dbReference>
<gene>
    <name evidence="1" type="ORF">OCTVUL_1B011224</name>
</gene>
<evidence type="ECO:0000313" key="2">
    <source>
        <dbReference type="Proteomes" id="UP001162480"/>
    </source>
</evidence>
<evidence type="ECO:0000313" key="1">
    <source>
        <dbReference type="EMBL" id="CAI9720763.1"/>
    </source>
</evidence>
<keyword evidence="2" id="KW-1185">Reference proteome</keyword>
<proteinExistence type="predicted"/>
<dbReference type="Proteomes" id="UP001162480">
    <property type="component" value="Chromosome 4"/>
</dbReference>
<dbReference type="AlphaFoldDB" id="A0AA36ASA5"/>
<accession>A0AA36ASA5</accession>
<name>A0AA36ASA5_OCTVU</name>